<dbReference type="AlphaFoldDB" id="A0A4Y2FJT7"/>
<reference evidence="1 2" key="1">
    <citation type="journal article" date="2019" name="Sci. Rep.">
        <title>Orb-weaving spider Araneus ventricosus genome elucidates the spidroin gene catalogue.</title>
        <authorList>
            <person name="Kono N."/>
            <person name="Nakamura H."/>
            <person name="Ohtoshi R."/>
            <person name="Moran D.A.P."/>
            <person name="Shinohara A."/>
            <person name="Yoshida Y."/>
            <person name="Fujiwara M."/>
            <person name="Mori M."/>
            <person name="Tomita M."/>
            <person name="Arakawa K."/>
        </authorList>
    </citation>
    <scope>NUCLEOTIDE SEQUENCE [LARGE SCALE GENOMIC DNA]</scope>
</reference>
<proteinExistence type="predicted"/>
<dbReference type="Proteomes" id="UP000499080">
    <property type="component" value="Unassembled WGS sequence"/>
</dbReference>
<evidence type="ECO:0000313" key="2">
    <source>
        <dbReference type="Proteomes" id="UP000499080"/>
    </source>
</evidence>
<accession>A0A4Y2FJT7</accession>
<evidence type="ECO:0000313" key="1">
    <source>
        <dbReference type="EMBL" id="GBM40619.1"/>
    </source>
</evidence>
<keyword evidence="2" id="KW-1185">Reference proteome</keyword>
<name>A0A4Y2FJT7_ARAVE</name>
<organism evidence="1 2">
    <name type="scientific">Araneus ventricosus</name>
    <name type="common">Orbweaver spider</name>
    <name type="synonym">Epeira ventricosa</name>
    <dbReference type="NCBI Taxonomy" id="182803"/>
    <lineage>
        <taxon>Eukaryota</taxon>
        <taxon>Metazoa</taxon>
        <taxon>Ecdysozoa</taxon>
        <taxon>Arthropoda</taxon>
        <taxon>Chelicerata</taxon>
        <taxon>Arachnida</taxon>
        <taxon>Araneae</taxon>
        <taxon>Araneomorphae</taxon>
        <taxon>Entelegynae</taxon>
        <taxon>Araneoidea</taxon>
        <taxon>Araneidae</taxon>
        <taxon>Araneus</taxon>
    </lineage>
</organism>
<dbReference type="EMBL" id="BGPR01000936">
    <property type="protein sequence ID" value="GBM40619.1"/>
    <property type="molecule type" value="Genomic_DNA"/>
</dbReference>
<protein>
    <submittedName>
        <fullName evidence="1">Uncharacterized protein</fullName>
    </submittedName>
</protein>
<sequence>MFRNNVPEDKDHRETQTKKKGCWKCVTYIQKHRTAARERRSVNASSVLKDNVAPVKEGLSISTVRPIRNKGVAVDCHSKEDAQKHLSEIKKDSKLAEALDFKKPEPRFPRCVVYDILNSTENSEILGALALAIGASRNDFKVN</sequence>
<gene>
    <name evidence="1" type="ORF">AVEN_27204_1</name>
</gene>
<comment type="caution">
    <text evidence="1">The sequence shown here is derived from an EMBL/GenBank/DDBJ whole genome shotgun (WGS) entry which is preliminary data.</text>
</comment>